<dbReference type="Pfam" id="PF24758">
    <property type="entry name" value="LRR_At5g56370"/>
    <property type="match status" value="1"/>
</dbReference>
<protein>
    <recommendedName>
        <fullName evidence="6">F-box domain-containing protein</fullName>
    </recommendedName>
</protein>
<dbReference type="Pfam" id="PF00646">
    <property type="entry name" value="F-box"/>
    <property type="match status" value="1"/>
</dbReference>
<feature type="domain" description="F-box/LRR-repeat protein 15/At3g58940/PEG3-like LRR" evidence="3">
    <location>
        <begin position="166"/>
        <end position="391"/>
    </location>
</feature>
<name>A0ABC8VCF8_9POAL</name>
<dbReference type="EMBL" id="OZ075111">
    <property type="protein sequence ID" value="CAL4888003.1"/>
    <property type="molecule type" value="Genomic_DNA"/>
</dbReference>
<organism evidence="4 5">
    <name type="scientific">Urochloa decumbens</name>
    <dbReference type="NCBI Taxonomy" id="240449"/>
    <lineage>
        <taxon>Eukaryota</taxon>
        <taxon>Viridiplantae</taxon>
        <taxon>Streptophyta</taxon>
        <taxon>Embryophyta</taxon>
        <taxon>Tracheophyta</taxon>
        <taxon>Spermatophyta</taxon>
        <taxon>Magnoliopsida</taxon>
        <taxon>Liliopsida</taxon>
        <taxon>Poales</taxon>
        <taxon>Poaceae</taxon>
        <taxon>PACMAD clade</taxon>
        <taxon>Panicoideae</taxon>
        <taxon>Panicodae</taxon>
        <taxon>Paniceae</taxon>
        <taxon>Melinidinae</taxon>
        <taxon>Urochloa</taxon>
    </lineage>
</organism>
<dbReference type="SUPFAM" id="SSF52047">
    <property type="entry name" value="RNI-like"/>
    <property type="match status" value="1"/>
</dbReference>
<dbReference type="Gene3D" id="3.80.10.10">
    <property type="entry name" value="Ribonuclease Inhibitor"/>
    <property type="match status" value="1"/>
</dbReference>
<accession>A0ABC8VCF8</accession>
<evidence type="ECO:0000313" key="5">
    <source>
        <dbReference type="Proteomes" id="UP001497457"/>
    </source>
</evidence>
<sequence length="518" mass="57556">MDPEPLIGMSMGNMRAYLGRDGDNLEMGTNMLLQHTYYTLPYPPVSRAAPLALAAAAAACAPADGVDRIGGLPDVVLRNIVSRLPAKDAARTSVLASRWRGLWRSAPLALVDAHLLPAVVLRERCLDRDSPGVAAAVSRALAAHPGPFRCFHLTRCKMDAHRAEIERWIQLLAAKGVEELVFVNRPWPLNLPLPAALFSCTTLTRLYIGVWRLPRTAALPRAAGFPHLRELGLSMIFMEDRDLAFLIDRCPVLEILVIFCTKTPVHLRLISRSLRCVQIGFSYFTDISVVDAPCLERLLMWVTWSDSEDDKRPRIKIGHAPKLHVMGYFQPEMCELEIGSTIIKAGIKATAGTIVPSINVMAMEVRFEVRNEVKMLPSFLKCFPNIKTLHIRSEKADEATGKVNLKFWQEAGPIECVQCHIKELIFHEFRGSRSEFAFLKFIAERAQVLEKMVIVVAYACLSLENLNDKLKSLASAQWASKGCRVQVFKSPLTQGGGPGYNTHIGSDFSCADPFDLLS</sequence>
<evidence type="ECO:0000259" key="1">
    <source>
        <dbReference type="Pfam" id="PF00646"/>
    </source>
</evidence>
<feature type="domain" description="FBD" evidence="2">
    <location>
        <begin position="409"/>
        <end position="454"/>
    </location>
</feature>
<dbReference type="PANTHER" id="PTHR32141">
    <property type="match status" value="1"/>
</dbReference>
<dbReference type="InterPro" id="IPR001810">
    <property type="entry name" value="F-box_dom"/>
</dbReference>
<dbReference type="InterPro" id="IPR032675">
    <property type="entry name" value="LRR_dom_sf"/>
</dbReference>
<dbReference type="SUPFAM" id="SSF81383">
    <property type="entry name" value="F-box domain"/>
    <property type="match status" value="1"/>
</dbReference>
<keyword evidence="5" id="KW-1185">Reference proteome</keyword>
<dbReference type="CDD" id="cd22160">
    <property type="entry name" value="F-box_AtFBL13-like"/>
    <property type="match status" value="1"/>
</dbReference>
<dbReference type="AlphaFoldDB" id="A0ABC8VCF8"/>
<dbReference type="InterPro" id="IPR036047">
    <property type="entry name" value="F-box-like_dom_sf"/>
</dbReference>
<dbReference type="Proteomes" id="UP001497457">
    <property type="component" value="Chromosome 1b"/>
</dbReference>
<dbReference type="InterPro" id="IPR053781">
    <property type="entry name" value="F-box_AtFBL13-like"/>
</dbReference>
<dbReference type="InterPro" id="IPR055411">
    <property type="entry name" value="LRR_FXL15/At3g58940/PEG3-like"/>
</dbReference>
<dbReference type="PANTHER" id="PTHR32141:SF135">
    <property type="entry name" value="OS09G0516450 PROTEIN"/>
    <property type="match status" value="1"/>
</dbReference>
<dbReference type="InterPro" id="IPR006566">
    <property type="entry name" value="FBD"/>
</dbReference>
<gene>
    <name evidence="4" type="ORF">URODEC1_LOCUS2038</name>
</gene>
<reference evidence="4 5" key="2">
    <citation type="submission" date="2024-10" db="EMBL/GenBank/DDBJ databases">
        <authorList>
            <person name="Ryan C."/>
        </authorList>
    </citation>
    <scope>NUCLEOTIDE SEQUENCE [LARGE SCALE GENOMIC DNA]</scope>
</reference>
<evidence type="ECO:0008006" key="6">
    <source>
        <dbReference type="Google" id="ProtNLM"/>
    </source>
</evidence>
<dbReference type="Pfam" id="PF08387">
    <property type="entry name" value="FBD"/>
    <property type="match status" value="1"/>
</dbReference>
<reference evidence="5" key="1">
    <citation type="submission" date="2024-06" db="EMBL/GenBank/DDBJ databases">
        <authorList>
            <person name="Ryan C."/>
        </authorList>
    </citation>
    <scope>NUCLEOTIDE SEQUENCE [LARGE SCALE GENOMIC DNA]</scope>
</reference>
<evidence type="ECO:0000259" key="2">
    <source>
        <dbReference type="Pfam" id="PF08387"/>
    </source>
</evidence>
<evidence type="ECO:0000313" key="4">
    <source>
        <dbReference type="EMBL" id="CAL4888003.1"/>
    </source>
</evidence>
<dbReference type="InterPro" id="IPR055302">
    <property type="entry name" value="F-box_dom-containing"/>
</dbReference>
<feature type="domain" description="F-box" evidence="1">
    <location>
        <begin position="71"/>
        <end position="107"/>
    </location>
</feature>
<evidence type="ECO:0000259" key="3">
    <source>
        <dbReference type="Pfam" id="PF24758"/>
    </source>
</evidence>
<proteinExistence type="predicted"/>